<dbReference type="PROSITE" id="PS50188">
    <property type="entry name" value="B302_SPRY"/>
    <property type="match status" value="1"/>
</dbReference>
<evidence type="ECO:0000313" key="4">
    <source>
        <dbReference type="Proteomes" id="UP000515820"/>
    </source>
</evidence>
<reference evidence="3 4" key="1">
    <citation type="journal article" date="2020" name="Viruses">
        <title>Characterization of vB_StuS_MMDA13, a Newly Discovered Bacteriophage Infecting the Agar-Degrading Species Sphingomonas turrisvirgatae.</title>
        <authorList>
            <person name="Marmo P."/>
            <person name="Thaller M.C."/>
            <person name="Di Lallo G."/>
            <person name="Henrici De Angelis L."/>
            <person name="Poerio N."/>
            <person name="De Santis F."/>
            <person name="Fraziano M."/>
            <person name="Migliore L."/>
            <person name="D'Andrea M.M."/>
        </authorList>
    </citation>
    <scope>NUCLEOTIDE SEQUENCE [LARGE SCALE GENOMIC DNA]</scope>
</reference>
<evidence type="ECO:0000259" key="2">
    <source>
        <dbReference type="PROSITE" id="PS50188"/>
    </source>
</evidence>
<protein>
    <recommendedName>
        <fullName evidence="2">B30.2/SPRY domain-containing protein</fullName>
    </recommendedName>
</protein>
<name>A0A7G3PIB0_9CAUD</name>
<dbReference type="Gene3D" id="2.60.120.920">
    <property type="match status" value="1"/>
</dbReference>
<feature type="region of interest" description="Disordered" evidence="1">
    <location>
        <begin position="1"/>
        <end position="31"/>
    </location>
</feature>
<dbReference type="InterPro" id="IPR001870">
    <property type="entry name" value="B30.2/SPRY"/>
</dbReference>
<gene>
    <name evidence="3" type="ORF">MMDA13_gp24</name>
</gene>
<keyword evidence="4" id="KW-1185">Reference proteome</keyword>
<accession>A0A7G3PIB0</accession>
<dbReference type="Proteomes" id="UP000515820">
    <property type="component" value="Segment"/>
</dbReference>
<evidence type="ECO:0000313" key="3">
    <source>
        <dbReference type="EMBL" id="QHB80457.1"/>
    </source>
</evidence>
<feature type="domain" description="B30.2/SPRY" evidence="2">
    <location>
        <begin position="174"/>
        <end position="384"/>
    </location>
</feature>
<sequence>MSYDAFLDNMRSSSTTDPDRPKLTGGKTGANPNVVQSKAVINSLTAVLPGAPTQGNLLVAFGTHWNNNAGAINGYTMHTMINGVTNAGIMVATKIAGAGESATQTPFTVGGTSNMIAVFEMSGAQAVTEVNYIKESASNPATVTGQASETDIIVGMFAQQIANDPFSLSGDTSTAIENITGTSGADSPHRLQTFAYDPTSTQLSMTATLTAGASARMAALLVAVSSQPMNRGRVVIGRYASSVAMAPRNPVGNFYFEAECKVIAGTPGVGICDAAYGHSWNALGAGTLNVVYQSNGQVRFNSTTLATIDTWTAGDRIDVAVDVPQKLIWFRKNGASWNNDGTANPATSTGGISYAAMTGNQPLPAISFSTIGTTFDTNFDAVDFVGTPPSGFNSVSDVVVATARSSSDPTNPPFIVSAMENDEVVYMVPDLAFAIRPTSPAGPVKVLAGEVRENDIGVPGRLVRVHHRATGDLIGEFRTAPDGSFLIPVQFGDVPHYIIAFDDPEGEDYNAKIYDNVIPG</sequence>
<evidence type="ECO:0000256" key="1">
    <source>
        <dbReference type="SAM" id="MobiDB-lite"/>
    </source>
</evidence>
<proteinExistence type="predicted"/>
<organism evidence="3 4">
    <name type="scientific">Sphingomonas phage vB_StuS_MMDA13</name>
    <dbReference type="NCBI Taxonomy" id="2686378"/>
    <lineage>
        <taxon>Viruses</taxon>
        <taxon>Duplodnaviria</taxon>
        <taxon>Heunggongvirae</taxon>
        <taxon>Uroviricota</taxon>
        <taxon>Caudoviricetes</taxon>
        <taxon>Queuovirinae</taxon>
        <taxon>Torvergatavirus</taxon>
        <taxon>Torvergatavirus MMDA13</taxon>
    </lineage>
</organism>
<dbReference type="EMBL" id="MN820898">
    <property type="protein sequence ID" value="QHB80457.1"/>
    <property type="molecule type" value="Genomic_DNA"/>
</dbReference>
<dbReference type="InterPro" id="IPR043136">
    <property type="entry name" value="B30.2/SPRY_sf"/>
</dbReference>